<dbReference type="Proteomes" id="UP000287470">
    <property type="component" value="Unassembled WGS sequence"/>
</dbReference>
<dbReference type="InterPro" id="IPR050490">
    <property type="entry name" value="Bact_solute-bd_prot1"/>
</dbReference>
<feature type="compositionally biased region" description="Basic and acidic residues" evidence="2">
    <location>
        <begin position="35"/>
        <end position="51"/>
    </location>
</feature>
<keyword evidence="1" id="KW-0732">Signal</keyword>
<dbReference type="AlphaFoldDB" id="A0A430FPA7"/>
<protein>
    <submittedName>
        <fullName evidence="3">ABC transporter</fullName>
    </submittedName>
</protein>
<evidence type="ECO:0000256" key="1">
    <source>
        <dbReference type="ARBA" id="ARBA00022729"/>
    </source>
</evidence>
<reference evidence="3 4" key="1">
    <citation type="submission" date="2018-09" db="EMBL/GenBank/DDBJ databases">
        <title>Characterization of the phylogenetic diversity of five novel species belonging to the genus Bifidobacterium.</title>
        <authorList>
            <person name="Lugli G.A."/>
            <person name="Duranti S."/>
            <person name="Milani C."/>
        </authorList>
    </citation>
    <scope>NUCLEOTIDE SEQUENCE [LARGE SCALE GENOMIC DNA]</scope>
    <source>
        <strain evidence="3 4">2033B</strain>
    </source>
</reference>
<dbReference type="PANTHER" id="PTHR43649">
    <property type="entry name" value="ARABINOSE-BINDING PROTEIN-RELATED"/>
    <property type="match status" value="1"/>
</dbReference>
<comment type="caution">
    <text evidence="3">The sequence shown here is derived from an EMBL/GenBank/DDBJ whole genome shotgun (WGS) entry which is preliminary data.</text>
</comment>
<name>A0A430FPA7_9BIFI</name>
<proteinExistence type="predicted"/>
<accession>A0A430FPA7</accession>
<evidence type="ECO:0000313" key="3">
    <source>
        <dbReference type="EMBL" id="RSX54656.1"/>
    </source>
</evidence>
<feature type="compositionally biased region" description="Polar residues" evidence="2">
    <location>
        <begin position="15"/>
        <end position="27"/>
    </location>
</feature>
<evidence type="ECO:0000256" key="2">
    <source>
        <dbReference type="SAM" id="MobiDB-lite"/>
    </source>
</evidence>
<feature type="region of interest" description="Disordered" evidence="2">
    <location>
        <begin position="13"/>
        <end position="67"/>
    </location>
</feature>
<dbReference type="EMBL" id="QXGK01000016">
    <property type="protein sequence ID" value="RSX54656.1"/>
    <property type="molecule type" value="Genomic_DNA"/>
</dbReference>
<dbReference type="PANTHER" id="PTHR43649:SF33">
    <property type="entry name" value="POLYGALACTURONAN_RHAMNOGALACTURONAN-BINDING PROTEIN YTCQ"/>
    <property type="match status" value="1"/>
</dbReference>
<dbReference type="Gene3D" id="3.40.190.10">
    <property type="entry name" value="Periplasmic binding protein-like II"/>
    <property type="match status" value="2"/>
</dbReference>
<evidence type="ECO:0000313" key="4">
    <source>
        <dbReference type="Proteomes" id="UP000287470"/>
    </source>
</evidence>
<organism evidence="3 4">
    <name type="scientific">Bifidobacterium samirii</name>
    <dbReference type="NCBI Taxonomy" id="2306974"/>
    <lineage>
        <taxon>Bacteria</taxon>
        <taxon>Bacillati</taxon>
        <taxon>Actinomycetota</taxon>
        <taxon>Actinomycetes</taxon>
        <taxon>Bifidobacteriales</taxon>
        <taxon>Bifidobacteriaceae</taxon>
        <taxon>Bifidobacterium</taxon>
    </lineage>
</organism>
<keyword evidence="4" id="KW-1185">Reference proteome</keyword>
<sequence length="573" mass="64081">MLTQSLLNAQHERLPSSSLLSGGTNPLTEGEWNVTEERSDQGHGADRRYRDAGGGGGLSACGSETTTTKDGKPIVTILVAKNSNQAKMADMTWAKELEADCDCSIEWKEVSDDQWSQQKNASLAAGEIADLNIRAFNPDDAARNPTAFEKLGDDLDKLPNVQKFFEEQPTAKKFVEVDGKVTVLPSSRTKGFLASGQHFLINKTWLDKLGLEVPTTWDELRKVMEAFKTQDPNGNGQADEIAFNPRELVTSKIGDWWSPFLMMNATGIATHFNSGPSQQGIYVKDGKVGNWMQTDEFRQVIEFYYEMVQNGWAPSDWVTVKDDKYNARNQSDGKTAQVGMVFGWDESAFGSYGSELASQYVSIPIPSADGVSAEDTVWDGSSDANRYEDYHMAMSANAKNKDACLKVIDLLYSEKYSIQQLYGSLTDGYVEQTGDHSYKVTDKFHELQDQASQIPALEDRLAGWISDDVEVEGDRGMDHVASADEPYKEQYSNYDHTKDLMPIYVRVSETDQNTIANNNTALFNYAIPVVSKWLAQGGADDDSQWNEFQENLKKYNIDQNTEIWQKAYDKYVK</sequence>
<gene>
    <name evidence="3" type="ORF">D2E24_1516</name>
</gene>
<dbReference type="SUPFAM" id="SSF53850">
    <property type="entry name" value="Periplasmic binding protein-like II"/>
    <property type="match status" value="1"/>
</dbReference>